<keyword evidence="3" id="KW-1185">Reference proteome</keyword>
<accession>A0ABM8FHS0</accession>
<proteinExistence type="predicted"/>
<evidence type="ECO:0000313" key="2">
    <source>
        <dbReference type="EMBL" id="BDY11824.1"/>
    </source>
</evidence>
<feature type="chain" id="PRO_5047276531" evidence="1">
    <location>
        <begin position="21"/>
        <end position="156"/>
    </location>
</feature>
<protein>
    <submittedName>
        <fullName evidence="2">Uncharacterized protein</fullName>
    </submittedName>
</protein>
<reference evidence="2 3" key="1">
    <citation type="submission" date="2023-03" db="EMBL/GenBank/DDBJ databases">
        <title>Description of Hydrogenimonas sp. ISO32.</title>
        <authorList>
            <person name="Mino S."/>
            <person name="Fukazawa S."/>
            <person name="Sawabe T."/>
        </authorList>
    </citation>
    <scope>NUCLEOTIDE SEQUENCE [LARGE SCALE GENOMIC DNA]</scope>
    <source>
        <strain evidence="2 3">ISO32</strain>
    </source>
</reference>
<dbReference type="RefSeq" id="WP_286337038.1">
    <property type="nucleotide sequence ID" value="NZ_AP027370.1"/>
</dbReference>
<name>A0ABM8FHS0_9BACT</name>
<keyword evidence="1" id="KW-0732">Signal</keyword>
<dbReference type="EMBL" id="AP027370">
    <property type="protein sequence ID" value="BDY11824.1"/>
    <property type="molecule type" value="Genomic_DNA"/>
</dbReference>
<organism evidence="2 3">
    <name type="scientific">Hydrogenimonas cancrithermarum</name>
    <dbReference type="NCBI Taxonomy" id="2993563"/>
    <lineage>
        <taxon>Bacteria</taxon>
        <taxon>Pseudomonadati</taxon>
        <taxon>Campylobacterota</taxon>
        <taxon>Epsilonproteobacteria</taxon>
        <taxon>Campylobacterales</taxon>
        <taxon>Hydrogenimonadaceae</taxon>
        <taxon>Hydrogenimonas</taxon>
    </lineage>
</organism>
<evidence type="ECO:0000256" key="1">
    <source>
        <dbReference type="SAM" id="SignalP"/>
    </source>
</evidence>
<dbReference type="Proteomes" id="UP001321445">
    <property type="component" value="Chromosome"/>
</dbReference>
<evidence type="ECO:0000313" key="3">
    <source>
        <dbReference type="Proteomes" id="UP001321445"/>
    </source>
</evidence>
<gene>
    <name evidence="2" type="ORF">HCR_01360</name>
</gene>
<feature type="signal peptide" evidence="1">
    <location>
        <begin position="1"/>
        <end position="20"/>
    </location>
</feature>
<sequence length="156" mass="16724">MNTLKILTVSMILSVTALMADYTVFVTKSIPYTEGSEKEIFFGTLADYSEAQTEIAKNIAEHGTIGAINGMSTGAQALARGFYGEGLKYVGAGAAIGIGIALLDPIVMDMYADQEYILVKSVDLGEGRKALRAVFFVGDKHPSLSAEQIHSILRNK</sequence>